<dbReference type="SUPFAM" id="SSF55931">
    <property type="entry name" value="Glutamine synthetase/guanido kinase"/>
    <property type="match status" value="1"/>
</dbReference>
<dbReference type="PANTHER" id="PTHR36510:SF1">
    <property type="entry name" value="GLUTAMATE--CYSTEINE LIGASE 2-RELATED"/>
    <property type="match status" value="1"/>
</dbReference>
<dbReference type="InterPro" id="IPR050141">
    <property type="entry name" value="GCL_type2/YbdK_subfam"/>
</dbReference>
<dbReference type="GO" id="GO:0042398">
    <property type="term" value="P:modified amino acid biosynthetic process"/>
    <property type="evidence" value="ECO:0007669"/>
    <property type="project" value="InterPro"/>
</dbReference>
<protein>
    <recommendedName>
        <fullName evidence="5">Putative glutamate--cysteine ligase 2</fullName>
        <ecNumber evidence="5">6.3.2.2</ecNumber>
    </recommendedName>
    <alternativeName>
        <fullName evidence="5">Gamma-glutamylcysteine synthetase 2</fullName>
        <shortName evidence="5">GCS 2</shortName>
        <shortName evidence="5">Gamma-GCS 2</shortName>
    </alternativeName>
</protein>
<name>A0A7W7VNY8_9ACTN</name>
<evidence type="ECO:0000256" key="2">
    <source>
        <dbReference type="ARBA" id="ARBA00022741"/>
    </source>
</evidence>
<dbReference type="InterPro" id="IPR006336">
    <property type="entry name" value="GCS2"/>
</dbReference>
<dbReference type="NCBIfam" id="TIGR02050">
    <property type="entry name" value="gshA_cyan_rel"/>
    <property type="match status" value="1"/>
</dbReference>
<evidence type="ECO:0000256" key="4">
    <source>
        <dbReference type="ARBA" id="ARBA00048819"/>
    </source>
</evidence>
<dbReference type="AlphaFoldDB" id="A0A7W7VNY8"/>
<dbReference type="GO" id="GO:0005524">
    <property type="term" value="F:ATP binding"/>
    <property type="evidence" value="ECO:0007669"/>
    <property type="project" value="UniProtKB-KW"/>
</dbReference>
<dbReference type="GO" id="GO:0004357">
    <property type="term" value="F:glutamate-cysteine ligase activity"/>
    <property type="evidence" value="ECO:0007669"/>
    <property type="project" value="UniProtKB-EC"/>
</dbReference>
<reference evidence="6 7" key="1">
    <citation type="submission" date="2020-08" db="EMBL/GenBank/DDBJ databases">
        <title>Genomic Encyclopedia of Type Strains, Phase III (KMG-III): the genomes of soil and plant-associated and newly described type strains.</title>
        <authorList>
            <person name="Whitman W."/>
        </authorList>
    </citation>
    <scope>NUCLEOTIDE SEQUENCE [LARGE SCALE GENOMIC DNA]</scope>
    <source>
        <strain evidence="6 7">CECT 8840</strain>
    </source>
</reference>
<dbReference type="Proteomes" id="UP000552644">
    <property type="component" value="Unassembled WGS sequence"/>
</dbReference>
<dbReference type="PANTHER" id="PTHR36510">
    <property type="entry name" value="GLUTAMATE--CYSTEINE LIGASE 2-RELATED"/>
    <property type="match status" value="1"/>
</dbReference>
<keyword evidence="1 5" id="KW-0436">Ligase</keyword>
<dbReference type="NCBIfam" id="NF010041">
    <property type="entry name" value="PRK13517.1-1"/>
    <property type="match status" value="1"/>
</dbReference>
<keyword evidence="7" id="KW-1185">Reference proteome</keyword>
<accession>A0A7W7VNY8</accession>
<dbReference type="RefSeq" id="WP_184716881.1">
    <property type="nucleotide sequence ID" value="NZ_JACHJP010000004.1"/>
</dbReference>
<dbReference type="EMBL" id="JACHJP010000004">
    <property type="protein sequence ID" value="MBB4916979.1"/>
    <property type="molecule type" value="Genomic_DNA"/>
</dbReference>
<evidence type="ECO:0000256" key="1">
    <source>
        <dbReference type="ARBA" id="ARBA00022598"/>
    </source>
</evidence>
<gene>
    <name evidence="6" type="ORF">FHS44_004087</name>
</gene>
<dbReference type="EC" id="6.3.2.2" evidence="5"/>
<sequence>MNSDGRRIGVEEEFLVVDPVTRCAVPQAEAVLRRVADRLGPQAGGEITKLQVESRTLPCRTVTDLYGQLARGRAAMDAAAAEEGLRIMASGTPVLGDVVPSPMTEGPRQDLGNATFRGLHDELSICALHVHVELPERDRAVLAGNHLRPYLPTLIALTANSPYWSRKDTGYASWRTLVWNRWPVAGPPPYFTSAEHYDTFVATLQEAGALVDVGTIFWDIRPSAHQPTLEVRAADVPTTAEESAMVAALVRGLVTASLTLVDRGDTGPVVSAELMRVAYWRAARDGLGGYGVDVHTGRAVPAAELAVRMLDAAAPGLEEHGDLDLVGGWLKRLVGEGDGATRQRRAAEDGGLAAVVDHLLARTAPPALQEESTSA</sequence>
<evidence type="ECO:0000313" key="6">
    <source>
        <dbReference type="EMBL" id="MBB4916979.1"/>
    </source>
</evidence>
<evidence type="ECO:0000313" key="7">
    <source>
        <dbReference type="Proteomes" id="UP000552644"/>
    </source>
</evidence>
<dbReference type="InterPro" id="IPR014746">
    <property type="entry name" value="Gln_synth/guanido_kin_cat_dom"/>
</dbReference>
<comment type="catalytic activity">
    <reaction evidence="4 5">
        <text>L-cysteine + L-glutamate + ATP = gamma-L-glutamyl-L-cysteine + ADP + phosphate + H(+)</text>
        <dbReference type="Rhea" id="RHEA:13285"/>
        <dbReference type="ChEBI" id="CHEBI:15378"/>
        <dbReference type="ChEBI" id="CHEBI:29985"/>
        <dbReference type="ChEBI" id="CHEBI:30616"/>
        <dbReference type="ChEBI" id="CHEBI:35235"/>
        <dbReference type="ChEBI" id="CHEBI:43474"/>
        <dbReference type="ChEBI" id="CHEBI:58173"/>
        <dbReference type="ChEBI" id="CHEBI:456216"/>
        <dbReference type="EC" id="6.3.2.2"/>
    </reaction>
</comment>
<dbReference type="Pfam" id="PF04107">
    <property type="entry name" value="GCS2"/>
    <property type="match status" value="1"/>
</dbReference>
<organism evidence="6 7">
    <name type="scientific">Streptosporangium saharense</name>
    <dbReference type="NCBI Taxonomy" id="1706840"/>
    <lineage>
        <taxon>Bacteria</taxon>
        <taxon>Bacillati</taxon>
        <taxon>Actinomycetota</taxon>
        <taxon>Actinomycetes</taxon>
        <taxon>Streptosporangiales</taxon>
        <taxon>Streptosporangiaceae</taxon>
        <taxon>Streptosporangium</taxon>
    </lineage>
</organism>
<proteinExistence type="inferred from homology"/>
<comment type="similarity">
    <text evidence="5">Belongs to the glutamate--cysteine ligase type 2 family. YbdK subfamily.</text>
</comment>
<dbReference type="Gene3D" id="3.30.590.20">
    <property type="match status" value="1"/>
</dbReference>
<evidence type="ECO:0000256" key="3">
    <source>
        <dbReference type="ARBA" id="ARBA00022840"/>
    </source>
</evidence>
<dbReference type="InterPro" id="IPR011793">
    <property type="entry name" value="YbdK"/>
</dbReference>
<dbReference type="HAMAP" id="MF_01609">
    <property type="entry name" value="Glu_cys_ligase_2"/>
    <property type="match status" value="1"/>
</dbReference>
<keyword evidence="2 5" id="KW-0547">Nucleotide-binding</keyword>
<keyword evidence="3 5" id="KW-0067">ATP-binding</keyword>
<comment type="caution">
    <text evidence="6">The sequence shown here is derived from an EMBL/GenBank/DDBJ whole genome shotgun (WGS) entry which is preliminary data.</text>
</comment>
<evidence type="ECO:0000256" key="5">
    <source>
        <dbReference type="HAMAP-Rule" id="MF_01609"/>
    </source>
</evidence>
<comment type="function">
    <text evidence="5">ATP-dependent carboxylate-amine ligase which exhibits weak glutamate--cysteine ligase activity.</text>
</comment>